<name>A0A940P1F8_9ENTE</name>
<dbReference type="PANTHER" id="PTHR41386:SF1">
    <property type="entry name" value="MEMBRANE PROTEIN"/>
    <property type="match status" value="1"/>
</dbReference>
<keyword evidence="1" id="KW-0812">Transmembrane</keyword>
<dbReference type="RefSeq" id="WP_209524604.1">
    <property type="nucleotide sequence ID" value="NZ_JAEEGA010000001.1"/>
</dbReference>
<feature type="transmembrane region" description="Helical" evidence="1">
    <location>
        <begin position="116"/>
        <end position="137"/>
    </location>
</feature>
<feature type="transmembrane region" description="Helical" evidence="1">
    <location>
        <begin position="143"/>
        <end position="166"/>
    </location>
</feature>
<evidence type="ECO:0000256" key="1">
    <source>
        <dbReference type="SAM" id="Phobius"/>
    </source>
</evidence>
<keyword evidence="1" id="KW-0472">Membrane</keyword>
<evidence type="ECO:0000313" key="3">
    <source>
        <dbReference type="Proteomes" id="UP000674938"/>
    </source>
</evidence>
<dbReference type="PANTHER" id="PTHR41386">
    <property type="entry name" value="INTEGRAL MEMBRANE PROTEIN-RELATED"/>
    <property type="match status" value="1"/>
</dbReference>
<keyword evidence="3" id="KW-1185">Reference proteome</keyword>
<dbReference type="InterPro" id="IPR010406">
    <property type="entry name" value="DUF1003"/>
</dbReference>
<gene>
    <name evidence="2" type="ORF">I6N95_01695</name>
</gene>
<keyword evidence="1" id="KW-1133">Transmembrane helix</keyword>
<accession>A0A940P1F8</accession>
<organism evidence="2 3">
    <name type="scientific">Vagococcus allomyrinae</name>
    <dbReference type="NCBI Taxonomy" id="2794353"/>
    <lineage>
        <taxon>Bacteria</taxon>
        <taxon>Bacillati</taxon>
        <taxon>Bacillota</taxon>
        <taxon>Bacilli</taxon>
        <taxon>Lactobacillales</taxon>
        <taxon>Enterococcaceae</taxon>
        <taxon>Vagococcus</taxon>
    </lineage>
</organism>
<proteinExistence type="predicted"/>
<dbReference type="AlphaFoldDB" id="A0A940P1F8"/>
<dbReference type="Proteomes" id="UP000674938">
    <property type="component" value="Unassembled WGS sequence"/>
</dbReference>
<dbReference type="EMBL" id="JAEEGA010000001">
    <property type="protein sequence ID" value="MBP1039712.1"/>
    <property type="molecule type" value="Genomic_DNA"/>
</dbReference>
<comment type="caution">
    <text evidence="2">The sequence shown here is derived from an EMBL/GenBank/DDBJ whole genome shotgun (WGS) entry which is preliminary data.</text>
</comment>
<dbReference type="Pfam" id="PF06210">
    <property type="entry name" value="DUF1003"/>
    <property type="match status" value="1"/>
</dbReference>
<reference evidence="2" key="1">
    <citation type="submission" date="2020-12" db="EMBL/GenBank/DDBJ databases">
        <title>Vagococcus allomyrinae sp. nov. and Enterococcus lavae sp. nov., isolated from the larvae of Allomyrina dichotoma.</title>
        <authorList>
            <person name="Lee S.D."/>
        </authorList>
    </citation>
    <scope>NUCLEOTIDE SEQUENCE</scope>
    <source>
        <strain evidence="2">BWB3-3</strain>
    </source>
</reference>
<evidence type="ECO:0000313" key="2">
    <source>
        <dbReference type="EMBL" id="MBP1039712.1"/>
    </source>
</evidence>
<sequence length="242" mass="27424">MATPQKCAICSVPLTSAVIFKDLEPEIQTLLLNDYPQLKEQSAICFSHVMDYRLAHIKNQIKSDSDEMAKINKTVISSIQTGAPISENTNLSLNERLTAGQKTADAIARFGGSWPFIFTFIGVLIVWITINSIALFSKPFDPYPFILLNLVLSCLAAVQAPVIMMSQNRQGERDRMQTNNDYQTNLKAEIEIRLLHQKMDHLLNNEWQHLVEMQNIQLSLLEELQKQINDIPIATDQAKLKK</sequence>
<protein>
    <submittedName>
        <fullName evidence="2">DUF1003 domain-containing protein</fullName>
    </submittedName>
</protein>